<evidence type="ECO:0000313" key="4">
    <source>
        <dbReference type="EMBL" id="CAD8479834.1"/>
    </source>
</evidence>
<protein>
    <submittedName>
        <fullName evidence="4">Uncharacterized protein</fullName>
    </submittedName>
</protein>
<dbReference type="EMBL" id="HBEO01011917">
    <property type="protein sequence ID" value="CAD8479834.1"/>
    <property type="molecule type" value="Transcribed_RNA"/>
</dbReference>
<organism evidence="4">
    <name type="scientific">Hanusia phi</name>
    <dbReference type="NCBI Taxonomy" id="3032"/>
    <lineage>
        <taxon>Eukaryota</taxon>
        <taxon>Cryptophyceae</taxon>
        <taxon>Pyrenomonadales</taxon>
        <taxon>Geminigeraceae</taxon>
        <taxon>Hanusia</taxon>
    </lineage>
</organism>
<proteinExistence type="predicted"/>
<evidence type="ECO:0000313" key="3">
    <source>
        <dbReference type="EMBL" id="CAD8479832.1"/>
    </source>
</evidence>
<feature type="compositionally biased region" description="Basic and acidic residues" evidence="1">
    <location>
        <begin position="88"/>
        <end position="104"/>
    </location>
</feature>
<feature type="compositionally biased region" description="Low complexity" evidence="1">
    <location>
        <begin position="213"/>
        <end position="231"/>
    </location>
</feature>
<gene>
    <name evidence="3" type="ORF">HPHI1048_LOCUS8160</name>
    <name evidence="4" type="ORF">HPHI1048_LOCUS8161</name>
</gene>
<feature type="region of interest" description="Disordered" evidence="1">
    <location>
        <begin position="80"/>
        <end position="118"/>
    </location>
</feature>
<feature type="transmembrane region" description="Helical" evidence="2">
    <location>
        <begin position="136"/>
        <end position="156"/>
    </location>
</feature>
<keyword evidence="2" id="KW-0472">Membrane</keyword>
<feature type="region of interest" description="Disordered" evidence="1">
    <location>
        <begin position="188"/>
        <end position="249"/>
    </location>
</feature>
<accession>A0A6T7PI19</accession>
<evidence type="ECO:0000256" key="2">
    <source>
        <dbReference type="SAM" id="Phobius"/>
    </source>
</evidence>
<keyword evidence="2" id="KW-1133">Transmembrane helix</keyword>
<dbReference type="EMBL" id="HBEO01011916">
    <property type="protein sequence ID" value="CAD8479832.1"/>
    <property type="molecule type" value="Transcribed_RNA"/>
</dbReference>
<dbReference type="AlphaFoldDB" id="A0A6T7PI19"/>
<evidence type="ECO:0000256" key="1">
    <source>
        <dbReference type="SAM" id="MobiDB-lite"/>
    </source>
</evidence>
<reference evidence="4" key="1">
    <citation type="submission" date="2021-01" db="EMBL/GenBank/DDBJ databases">
        <authorList>
            <person name="Corre E."/>
            <person name="Pelletier E."/>
            <person name="Niang G."/>
            <person name="Scheremetjew M."/>
            <person name="Finn R."/>
            <person name="Kale V."/>
            <person name="Holt S."/>
            <person name="Cochrane G."/>
            <person name="Meng A."/>
            <person name="Brown T."/>
            <person name="Cohen L."/>
        </authorList>
    </citation>
    <scope>NUCLEOTIDE SEQUENCE</scope>
    <source>
        <strain evidence="4">CCMP325</strain>
    </source>
</reference>
<feature type="compositionally biased region" description="Polar residues" evidence="1">
    <location>
        <begin position="233"/>
        <end position="242"/>
    </location>
</feature>
<keyword evidence="2" id="KW-0812">Transmembrane</keyword>
<name>A0A6T7PI19_9CRYP</name>
<sequence>MAEIVQPDREDSSSSSSSDCWECTTCLKSIPGIIWQCRSGHLLCGDCHVLAKSHCPTCSVELEGIRNRAVERIRERRTLKKQRKAGKRVKECEHSKEPQEDNKGKRSHAVRQRQEVNPESGRAYPALSAIVPKNSWVVLSICVALVAVLLVPYAGMRFGSLKDKLRFLWTSSLPEPSDASKSTIAVELKTPDLNSTDKSKTQSNNDAKGEDVPATISNSSNASSPTNSAQSGKEGSNQTQPVKPSPRWAELPVPRPLRLCSFQRDEVVDLDWTWVVMADAMGWAHQGPLMNIDRPSNDYGVWVCIYPEAIVRQPCVKYFHSGEPDYACLRYHEVKKIFQFWQWNFGDRTSYTPVRSEVAAVSRPYFCSHQPGDWIPVDWLQIEHLISTQRAFNGSLPPALQTPSYRRWACLGPHMVAVLHNRISVPKTPGLRKAPISEKMRPCVHWSPDQGIDHFIYDLLCMKYHEQDDEFHFWTWNSMRSDAGKVGYSKAYKMVRK</sequence>